<accession>A0A8R7TL29</accession>
<dbReference type="Gramene" id="TuG1812G0200004572.01.T01">
    <property type="protein sequence ID" value="TuG1812G0200004572.01.T01"/>
    <property type="gene ID" value="TuG1812G0200004572.01"/>
</dbReference>
<sequence length="183" mass="21334">MSFSSPEIIWQISVARSLYNCSGRFQKFVEHRIYKNKIFCQAMDINNQSSKEIFMGDIRGSIRMCTVWHYPFVIEPPSHFGQQSVQAILRAISQKLEFTSERTIHQATEERVVISFSWYKDAIQAFRLLNRTSSLYINGVPYRFNMDTSKEYLPGVVADHYDYSSPKEFALRLRSHVVAVLAF</sequence>
<name>A0A8R7TL29_TRIUA</name>
<evidence type="ECO:0000313" key="1">
    <source>
        <dbReference type="EnsemblPlants" id="TuG1812G0200004572.01.T01"/>
    </source>
</evidence>
<proteinExistence type="predicted"/>
<dbReference type="GeneID" id="125539359"/>
<dbReference type="RefSeq" id="XP_048558761.1">
    <property type="nucleotide sequence ID" value="XM_048702804.1"/>
</dbReference>
<protein>
    <submittedName>
        <fullName evidence="1">Uncharacterized protein</fullName>
    </submittedName>
</protein>
<reference evidence="1" key="2">
    <citation type="submission" date="2018-03" db="EMBL/GenBank/DDBJ databases">
        <title>The Triticum urartu genome reveals the dynamic nature of wheat genome evolution.</title>
        <authorList>
            <person name="Ling H."/>
            <person name="Ma B."/>
            <person name="Shi X."/>
            <person name="Liu H."/>
            <person name="Dong L."/>
            <person name="Sun H."/>
            <person name="Cao Y."/>
            <person name="Gao Q."/>
            <person name="Zheng S."/>
            <person name="Li Y."/>
            <person name="Yu Y."/>
            <person name="Du H."/>
            <person name="Qi M."/>
            <person name="Li Y."/>
            <person name="Yu H."/>
            <person name="Cui Y."/>
            <person name="Wang N."/>
            <person name="Chen C."/>
            <person name="Wu H."/>
            <person name="Zhao Y."/>
            <person name="Zhang J."/>
            <person name="Li Y."/>
            <person name="Zhou W."/>
            <person name="Zhang B."/>
            <person name="Hu W."/>
            <person name="Eijk M."/>
            <person name="Tang J."/>
            <person name="Witsenboer H."/>
            <person name="Zhao S."/>
            <person name="Li Z."/>
            <person name="Zhang A."/>
            <person name="Wang D."/>
            <person name="Liang C."/>
        </authorList>
    </citation>
    <scope>NUCLEOTIDE SEQUENCE [LARGE SCALE GENOMIC DNA]</scope>
    <source>
        <strain evidence="1">cv. G1812</strain>
    </source>
</reference>
<evidence type="ECO:0000313" key="2">
    <source>
        <dbReference type="Proteomes" id="UP000015106"/>
    </source>
</evidence>
<reference evidence="2" key="1">
    <citation type="journal article" date="2013" name="Nature">
        <title>Draft genome of the wheat A-genome progenitor Triticum urartu.</title>
        <authorList>
            <person name="Ling H.Q."/>
            <person name="Zhao S."/>
            <person name="Liu D."/>
            <person name="Wang J."/>
            <person name="Sun H."/>
            <person name="Zhang C."/>
            <person name="Fan H."/>
            <person name="Li D."/>
            <person name="Dong L."/>
            <person name="Tao Y."/>
            <person name="Gao C."/>
            <person name="Wu H."/>
            <person name="Li Y."/>
            <person name="Cui Y."/>
            <person name="Guo X."/>
            <person name="Zheng S."/>
            <person name="Wang B."/>
            <person name="Yu K."/>
            <person name="Liang Q."/>
            <person name="Yang W."/>
            <person name="Lou X."/>
            <person name="Chen J."/>
            <person name="Feng M."/>
            <person name="Jian J."/>
            <person name="Zhang X."/>
            <person name="Luo G."/>
            <person name="Jiang Y."/>
            <person name="Liu J."/>
            <person name="Wang Z."/>
            <person name="Sha Y."/>
            <person name="Zhang B."/>
            <person name="Wu H."/>
            <person name="Tang D."/>
            <person name="Shen Q."/>
            <person name="Xue P."/>
            <person name="Zou S."/>
            <person name="Wang X."/>
            <person name="Liu X."/>
            <person name="Wang F."/>
            <person name="Yang Y."/>
            <person name="An X."/>
            <person name="Dong Z."/>
            <person name="Zhang K."/>
            <person name="Zhang X."/>
            <person name="Luo M.C."/>
            <person name="Dvorak J."/>
            <person name="Tong Y."/>
            <person name="Wang J."/>
            <person name="Yang H."/>
            <person name="Li Z."/>
            <person name="Wang D."/>
            <person name="Zhang A."/>
            <person name="Wang J."/>
        </authorList>
    </citation>
    <scope>NUCLEOTIDE SEQUENCE</scope>
    <source>
        <strain evidence="2">cv. G1812</strain>
    </source>
</reference>
<gene>
    <name evidence="1" type="primary">LOC125539359</name>
</gene>
<dbReference type="AlphaFoldDB" id="A0A8R7TL29"/>
<reference evidence="1" key="3">
    <citation type="submission" date="2022-06" db="UniProtKB">
        <authorList>
            <consortium name="EnsemblPlants"/>
        </authorList>
    </citation>
    <scope>IDENTIFICATION</scope>
</reference>
<organism evidence="1 2">
    <name type="scientific">Triticum urartu</name>
    <name type="common">Red wild einkorn</name>
    <name type="synonym">Crithodium urartu</name>
    <dbReference type="NCBI Taxonomy" id="4572"/>
    <lineage>
        <taxon>Eukaryota</taxon>
        <taxon>Viridiplantae</taxon>
        <taxon>Streptophyta</taxon>
        <taxon>Embryophyta</taxon>
        <taxon>Tracheophyta</taxon>
        <taxon>Spermatophyta</taxon>
        <taxon>Magnoliopsida</taxon>
        <taxon>Liliopsida</taxon>
        <taxon>Poales</taxon>
        <taxon>Poaceae</taxon>
        <taxon>BOP clade</taxon>
        <taxon>Pooideae</taxon>
        <taxon>Triticodae</taxon>
        <taxon>Triticeae</taxon>
        <taxon>Triticinae</taxon>
        <taxon>Triticum</taxon>
    </lineage>
</organism>
<dbReference type="Proteomes" id="UP000015106">
    <property type="component" value="Chromosome 2"/>
</dbReference>
<keyword evidence="2" id="KW-1185">Reference proteome</keyword>
<dbReference type="RefSeq" id="XP_048558760.1">
    <property type="nucleotide sequence ID" value="XM_048702803.1"/>
</dbReference>
<dbReference type="EnsemblPlants" id="TuG1812G0200004572.01.T01">
    <property type="protein sequence ID" value="TuG1812G0200004572.01.T01"/>
    <property type="gene ID" value="TuG1812G0200004572.01"/>
</dbReference>